<dbReference type="InterPro" id="IPR044554">
    <property type="entry name" value="ANAPC2"/>
</dbReference>
<dbReference type="PROSITE" id="PS50069">
    <property type="entry name" value="CULLIN_2"/>
    <property type="match status" value="1"/>
</dbReference>
<dbReference type="InterPro" id="IPR016158">
    <property type="entry name" value="Cullin_homology"/>
</dbReference>
<dbReference type="InterPro" id="IPR036317">
    <property type="entry name" value="Cullin_homology_sf"/>
</dbReference>
<dbReference type="OMA" id="SELEMYN"/>
<evidence type="ECO:0000313" key="4">
    <source>
        <dbReference type="Proteomes" id="UP000014680"/>
    </source>
</evidence>
<dbReference type="GO" id="GO:0005680">
    <property type="term" value="C:anaphase-promoting complex"/>
    <property type="evidence" value="ECO:0007669"/>
    <property type="project" value="TreeGrafter"/>
</dbReference>
<accession>A0A0A1UA25</accession>
<reference evidence="3 4" key="1">
    <citation type="submission" date="2012-10" db="EMBL/GenBank/DDBJ databases">
        <authorList>
            <person name="Zafar N."/>
            <person name="Inman J."/>
            <person name="Hall N."/>
            <person name="Lorenzi H."/>
            <person name="Caler E."/>
        </authorList>
    </citation>
    <scope>NUCLEOTIDE SEQUENCE [LARGE SCALE GENOMIC DNA]</scope>
    <source>
        <strain evidence="3 4">IP1</strain>
    </source>
</reference>
<evidence type="ECO:0000256" key="1">
    <source>
        <dbReference type="PROSITE-ProRule" id="PRU00330"/>
    </source>
</evidence>
<dbReference type="OrthoDB" id="28250at2759"/>
<sequence length="490" mass="56816">MSQRLISALQNEPNKIDLLVHSCLSADYNYFFSLFDQICFEVNQNIYPTQTLQAKLLNQLYQLFPLFYRNLGFVLSTQESITPKIVSSFRLLRSLPLSCYIDKVISKSIQIVAQFYSSKTNTLGQLTQAIEPLASFFPSDFNEVLPLIYLKKCFPVMNELVTSDETFLICRDLQVLAYENTQLAKVILTHVKNVFVTFTLQASESLRFIFNTMRNLSIIDGSLELCDICLSEILKRTQLTVSDFLAFVENVKFQESCFEFQTSQNDEQKLFQPLDQKYYGKVPVKLVKAISVLFKNELFEEYEKRLVNRLINANSSELEMYNKTNTFLQKYVFDDNVENPCQVMFADVDRSLQEISRNAIFRPLVISKEYWPEQQDVFFKDCKEVTLWKEDSSKKFKELHTRQNITFKHLGNVSLRYTNLDGETTTHVVTPLQATVLIKVSKEHNGILVNELAHDMGVSANCITDAIAYWMDNKVITMTEYFGNFLLKKE</sequence>
<dbReference type="Proteomes" id="UP000014680">
    <property type="component" value="Unassembled WGS sequence"/>
</dbReference>
<dbReference type="PANTHER" id="PTHR45957:SF1">
    <property type="entry name" value="ANAPHASE-PROMOTING COMPLEX SUBUNIT 2"/>
    <property type="match status" value="1"/>
</dbReference>
<dbReference type="AlphaFoldDB" id="A0A0A1UA25"/>
<dbReference type="EMBL" id="KB206684">
    <property type="protein sequence ID" value="ELP88994.1"/>
    <property type="molecule type" value="Genomic_DNA"/>
</dbReference>
<proteinExistence type="inferred from homology"/>
<dbReference type="Gene3D" id="3.30.230.130">
    <property type="entry name" value="Cullin, Chain C, Domain 2"/>
    <property type="match status" value="1"/>
</dbReference>
<dbReference type="GeneID" id="14887959"/>
<gene>
    <name evidence="3" type="ORF">EIN_492530</name>
</gene>
<dbReference type="KEGG" id="eiv:EIN_492530"/>
<comment type="similarity">
    <text evidence="1">Belongs to the cullin family.</text>
</comment>
<dbReference type="SUPFAM" id="SSF75632">
    <property type="entry name" value="Cullin homology domain"/>
    <property type="match status" value="1"/>
</dbReference>
<name>A0A0A1UA25_ENTIV</name>
<evidence type="ECO:0000313" key="3">
    <source>
        <dbReference type="EMBL" id="ELP88994.1"/>
    </source>
</evidence>
<feature type="domain" description="Cullin family profile" evidence="2">
    <location>
        <begin position="266"/>
        <end position="471"/>
    </location>
</feature>
<dbReference type="GO" id="GO:0070979">
    <property type="term" value="P:protein K11-linked ubiquitination"/>
    <property type="evidence" value="ECO:0007669"/>
    <property type="project" value="TreeGrafter"/>
</dbReference>
<dbReference type="PANTHER" id="PTHR45957">
    <property type="entry name" value="ANAPHASE-PROMOTING COMPLEX SUBUNIT 2"/>
    <property type="match status" value="1"/>
</dbReference>
<dbReference type="RefSeq" id="XP_004255765.1">
    <property type="nucleotide sequence ID" value="XM_004255717.1"/>
</dbReference>
<dbReference type="VEuPathDB" id="AmoebaDB:EIN_492530"/>
<evidence type="ECO:0000259" key="2">
    <source>
        <dbReference type="PROSITE" id="PS50069"/>
    </source>
</evidence>
<dbReference type="GO" id="GO:0007091">
    <property type="term" value="P:metaphase/anaphase transition of mitotic cell cycle"/>
    <property type="evidence" value="ECO:0007669"/>
    <property type="project" value="TreeGrafter"/>
</dbReference>
<organism evidence="3 4">
    <name type="scientific">Entamoeba invadens IP1</name>
    <dbReference type="NCBI Taxonomy" id="370355"/>
    <lineage>
        <taxon>Eukaryota</taxon>
        <taxon>Amoebozoa</taxon>
        <taxon>Evosea</taxon>
        <taxon>Archamoebae</taxon>
        <taxon>Mastigamoebida</taxon>
        <taxon>Entamoebidae</taxon>
        <taxon>Entamoeba</taxon>
    </lineage>
</organism>
<keyword evidence="4" id="KW-1185">Reference proteome</keyword>
<protein>
    <recommendedName>
        <fullName evidence="2">Cullin family profile domain-containing protein</fullName>
    </recommendedName>
</protein>